<dbReference type="GO" id="GO:0007155">
    <property type="term" value="P:cell adhesion"/>
    <property type="evidence" value="ECO:0007669"/>
    <property type="project" value="InterPro"/>
</dbReference>
<dbReference type="PANTHER" id="PTHR30288">
    <property type="entry name" value="FLAGELLAR CAP/ASSEMBLY PROTEIN FLID"/>
    <property type="match status" value="1"/>
</dbReference>
<gene>
    <name evidence="2" type="ORF">DIT97_09055</name>
</gene>
<feature type="domain" description="Flagellar hook-associated protein 2 C-terminal" evidence="1">
    <location>
        <begin position="2"/>
        <end position="145"/>
    </location>
</feature>
<organism evidence="2 3">
    <name type="scientific">Gimesia maris</name>
    <dbReference type="NCBI Taxonomy" id="122"/>
    <lineage>
        <taxon>Bacteria</taxon>
        <taxon>Pseudomonadati</taxon>
        <taxon>Planctomycetota</taxon>
        <taxon>Planctomycetia</taxon>
        <taxon>Planctomycetales</taxon>
        <taxon>Planctomycetaceae</taxon>
        <taxon>Gimesia</taxon>
    </lineage>
</organism>
<name>A0A3D3R4V0_9PLAN</name>
<dbReference type="Pfam" id="PF07195">
    <property type="entry name" value="FliD_C"/>
    <property type="match status" value="1"/>
</dbReference>
<dbReference type="GO" id="GO:0009421">
    <property type="term" value="C:bacterial-type flagellum filament cap"/>
    <property type="evidence" value="ECO:0007669"/>
    <property type="project" value="InterPro"/>
</dbReference>
<dbReference type="PANTHER" id="PTHR30288:SF0">
    <property type="entry name" value="FLAGELLAR HOOK-ASSOCIATED PROTEIN 2"/>
    <property type="match status" value="1"/>
</dbReference>
<comment type="caution">
    <text evidence="2">The sequence shown here is derived from an EMBL/GenBank/DDBJ whole genome shotgun (WGS) entry which is preliminary data.</text>
</comment>
<evidence type="ECO:0000313" key="2">
    <source>
        <dbReference type="EMBL" id="HCO23188.1"/>
    </source>
</evidence>
<dbReference type="InterPro" id="IPR040026">
    <property type="entry name" value="FliD"/>
</dbReference>
<sequence length="159" mass="17178">ARGVLNGNSLVQTTVSRLEGMLTKKLSISNSSVKSMAQLGVRFNGNGKLELNSATLDALLADDPDAVTEFFQQEDTGFAVVMDDVITAMTDPFTGTLKAQTDSLQASALALNTRVDELNTILEARRERLIRQFTLQETIVNQLNSQQTALDGLQKASSS</sequence>
<proteinExistence type="predicted"/>
<protein>
    <recommendedName>
        <fullName evidence="1">Flagellar hook-associated protein 2 C-terminal domain-containing protein</fullName>
    </recommendedName>
</protein>
<feature type="non-terminal residue" evidence="2">
    <location>
        <position position="1"/>
    </location>
</feature>
<evidence type="ECO:0000259" key="1">
    <source>
        <dbReference type="Pfam" id="PF07195"/>
    </source>
</evidence>
<evidence type="ECO:0000313" key="3">
    <source>
        <dbReference type="Proteomes" id="UP000263642"/>
    </source>
</evidence>
<dbReference type="Proteomes" id="UP000263642">
    <property type="component" value="Unassembled WGS sequence"/>
</dbReference>
<dbReference type="AlphaFoldDB" id="A0A3D3R4V0"/>
<dbReference type="EMBL" id="DQAY01000054">
    <property type="protein sequence ID" value="HCO23188.1"/>
    <property type="molecule type" value="Genomic_DNA"/>
</dbReference>
<accession>A0A3D3R4V0</accession>
<dbReference type="InterPro" id="IPR010809">
    <property type="entry name" value="FliD_C"/>
</dbReference>
<reference evidence="2 3" key="1">
    <citation type="journal article" date="2018" name="Nat. Biotechnol.">
        <title>A standardized bacterial taxonomy based on genome phylogeny substantially revises the tree of life.</title>
        <authorList>
            <person name="Parks D.H."/>
            <person name="Chuvochina M."/>
            <person name="Waite D.W."/>
            <person name="Rinke C."/>
            <person name="Skarshewski A."/>
            <person name="Chaumeil P.A."/>
            <person name="Hugenholtz P."/>
        </authorList>
    </citation>
    <scope>NUCLEOTIDE SEQUENCE [LARGE SCALE GENOMIC DNA]</scope>
    <source>
        <strain evidence="2">UBA9375</strain>
    </source>
</reference>
<dbReference type="GO" id="GO:0071973">
    <property type="term" value="P:bacterial-type flagellum-dependent cell motility"/>
    <property type="evidence" value="ECO:0007669"/>
    <property type="project" value="TreeGrafter"/>
</dbReference>